<feature type="chain" id="PRO_5042248742" description="Thioredoxin domain-containing protein" evidence="3">
    <location>
        <begin position="22"/>
        <end position="528"/>
    </location>
</feature>
<dbReference type="PANTHER" id="PTHR45672:SF3">
    <property type="entry name" value="THIOREDOXIN DOMAIN-CONTAINING PROTEIN 5"/>
    <property type="match status" value="1"/>
</dbReference>
<keyword evidence="2 3" id="KW-0732">Signal</keyword>
<comment type="caution">
    <text evidence="5">The sequence shown here is derived from an EMBL/GenBank/DDBJ whole genome shotgun (WGS) entry which is preliminary data.</text>
</comment>
<accession>A0AAD6S9C1</accession>
<dbReference type="InterPro" id="IPR051063">
    <property type="entry name" value="PDI"/>
</dbReference>
<evidence type="ECO:0000256" key="3">
    <source>
        <dbReference type="SAM" id="SignalP"/>
    </source>
</evidence>
<proteinExistence type="inferred from homology"/>
<dbReference type="CDD" id="cd02961">
    <property type="entry name" value="PDI_a_family"/>
    <property type="match status" value="2"/>
</dbReference>
<dbReference type="InterPro" id="IPR036249">
    <property type="entry name" value="Thioredoxin-like_sf"/>
</dbReference>
<protein>
    <recommendedName>
        <fullName evidence="4">Thioredoxin domain-containing protein</fullName>
    </recommendedName>
</protein>
<dbReference type="Pfam" id="PF00085">
    <property type="entry name" value="Thioredoxin"/>
    <property type="match status" value="2"/>
</dbReference>
<dbReference type="EMBL" id="JARJCM010000190">
    <property type="protein sequence ID" value="KAJ7023295.1"/>
    <property type="molecule type" value="Genomic_DNA"/>
</dbReference>
<dbReference type="AlphaFoldDB" id="A0AAD6S9C1"/>
<dbReference type="Proteomes" id="UP001218188">
    <property type="component" value="Unassembled WGS sequence"/>
</dbReference>
<dbReference type="GO" id="GO:0006457">
    <property type="term" value="P:protein folding"/>
    <property type="evidence" value="ECO:0007669"/>
    <property type="project" value="TreeGrafter"/>
</dbReference>
<feature type="domain" description="Thioredoxin" evidence="4">
    <location>
        <begin position="34"/>
        <end position="120"/>
    </location>
</feature>
<organism evidence="5 6">
    <name type="scientific">Mycena alexandri</name>
    <dbReference type="NCBI Taxonomy" id="1745969"/>
    <lineage>
        <taxon>Eukaryota</taxon>
        <taxon>Fungi</taxon>
        <taxon>Dikarya</taxon>
        <taxon>Basidiomycota</taxon>
        <taxon>Agaricomycotina</taxon>
        <taxon>Agaricomycetes</taxon>
        <taxon>Agaricomycetidae</taxon>
        <taxon>Agaricales</taxon>
        <taxon>Marasmiineae</taxon>
        <taxon>Mycenaceae</taxon>
        <taxon>Mycena</taxon>
    </lineage>
</organism>
<evidence type="ECO:0000313" key="5">
    <source>
        <dbReference type="EMBL" id="KAJ7023295.1"/>
    </source>
</evidence>
<keyword evidence="6" id="KW-1185">Reference proteome</keyword>
<evidence type="ECO:0000313" key="6">
    <source>
        <dbReference type="Proteomes" id="UP001218188"/>
    </source>
</evidence>
<evidence type="ECO:0000259" key="4">
    <source>
        <dbReference type="Pfam" id="PF00085"/>
    </source>
</evidence>
<evidence type="ECO:0000256" key="1">
    <source>
        <dbReference type="ARBA" id="ARBA00006347"/>
    </source>
</evidence>
<evidence type="ECO:0000256" key="2">
    <source>
        <dbReference type="ARBA" id="ARBA00022729"/>
    </source>
</evidence>
<dbReference type="GO" id="GO:0005783">
    <property type="term" value="C:endoplasmic reticulum"/>
    <property type="evidence" value="ECO:0007669"/>
    <property type="project" value="TreeGrafter"/>
</dbReference>
<dbReference type="InterPro" id="IPR013766">
    <property type="entry name" value="Thioredoxin_domain"/>
</dbReference>
<comment type="similarity">
    <text evidence="1">Belongs to the protein disulfide isomerase family.</text>
</comment>
<dbReference type="GO" id="GO:0003756">
    <property type="term" value="F:protein disulfide isomerase activity"/>
    <property type="evidence" value="ECO:0007669"/>
    <property type="project" value="TreeGrafter"/>
</dbReference>
<feature type="domain" description="Thioredoxin" evidence="4">
    <location>
        <begin position="160"/>
        <end position="265"/>
    </location>
</feature>
<dbReference type="Gene3D" id="3.40.30.10">
    <property type="entry name" value="Glutaredoxin"/>
    <property type="match status" value="2"/>
</dbReference>
<feature type="signal peptide" evidence="3">
    <location>
        <begin position="1"/>
        <end position="21"/>
    </location>
</feature>
<reference evidence="5" key="1">
    <citation type="submission" date="2023-03" db="EMBL/GenBank/DDBJ databases">
        <title>Massive genome expansion in bonnet fungi (Mycena s.s.) driven by repeated elements and novel gene families across ecological guilds.</title>
        <authorList>
            <consortium name="Lawrence Berkeley National Laboratory"/>
            <person name="Harder C.B."/>
            <person name="Miyauchi S."/>
            <person name="Viragh M."/>
            <person name="Kuo A."/>
            <person name="Thoen E."/>
            <person name="Andreopoulos B."/>
            <person name="Lu D."/>
            <person name="Skrede I."/>
            <person name="Drula E."/>
            <person name="Henrissat B."/>
            <person name="Morin E."/>
            <person name="Kohler A."/>
            <person name="Barry K."/>
            <person name="LaButti K."/>
            <person name="Morin E."/>
            <person name="Salamov A."/>
            <person name="Lipzen A."/>
            <person name="Mereny Z."/>
            <person name="Hegedus B."/>
            <person name="Baldrian P."/>
            <person name="Stursova M."/>
            <person name="Weitz H."/>
            <person name="Taylor A."/>
            <person name="Grigoriev I.V."/>
            <person name="Nagy L.G."/>
            <person name="Martin F."/>
            <person name="Kauserud H."/>
        </authorList>
    </citation>
    <scope>NUCLEOTIDE SEQUENCE</scope>
    <source>
        <strain evidence="5">CBHHK200</strain>
    </source>
</reference>
<gene>
    <name evidence="5" type="ORF">C8F04DRAFT_1193550</name>
</gene>
<dbReference type="PANTHER" id="PTHR45672">
    <property type="entry name" value="PROTEIN DISULFIDE-ISOMERASE C17H9.14C-RELATED"/>
    <property type="match status" value="1"/>
</dbReference>
<sequence>MGISPILSIPLFFCFLSPCFSFSLADPPSKTTSHTLTQHNFKSAIASGHWLVEYYYAPPCSGHCDSFARAWEKFVDQSEFVDALKFAQVDCVLNRDLCEANRIIASSNSPQLILYRDGVERVVSGLLLDEVAFTQSLQYLVEIPTLSSSAPTRDPSTEITLLTPENFTSLTRGPDPMFVNFCVPGSDECKRLSPIWKALGTIMQGAVPAVDIAEVDCGSHLKFCQTQIGVGPTRYPTLMIYYPQRYRPLRYGGPRTLDQLAAFAQKGFIQAPLLPASKSHLSGTAAPPRYLEAIEITHETYQRVMEAPILVVASVGTALGSDIMSGVASSVKRTALAWARRTHGTGLAGGRAVQFAWQNASMLADRDPQHEHDVRVVIVDHEANKSYFTEESGAPIRLQTASILSTLQTTFPPPPPEGARKASAVEQRVTRVFVYITDHPLRILSWLAVIIGFVCVAVCRLIGEEPERFGGYVETESEKSELKAPYFPYLSVADEAIYQIFGQQKALFPGFNMEAFNVTLEVCNSKRV</sequence>
<name>A0AAD6S9C1_9AGAR</name>
<dbReference type="SUPFAM" id="SSF52833">
    <property type="entry name" value="Thioredoxin-like"/>
    <property type="match status" value="2"/>
</dbReference>